<proteinExistence type="predicted"/>
<dbReference type="AlphaFoldDB" id="A0A6J6LBS2"/>
<protein>
    <submittedName>
        <fullName evidence="1">Unannotated protein</fullName>
    </submittedName>
</protein>
<evidence type="ECO:0000313" key="1">
    <source>
        <dbReference type="EMBL" id="CAB4659126.1"/>
    </source>
</evidence>
<accession>A0A6J6LBS2</accession>
<gene>
    <name evidence="1" type="ORF">UFOPK2242_00853</name>
</gene>
<dbReference type="EMBL" id="CAEZWM010000096">
    <property type="protein sequence ID" value="CAB4659126.1"/>
    <property type="molecule type" value="Genomic_DNA"/>
</dbReference>
<organism evidence="1">
    <name type="scientific">freshwater metagenome</name>
    <dbReference type="NCBI Taxonomy" id="449393"/>
    <lineage>
        <taxon>unclassified sequences</taxon>
        <taxon>metagenomes</taxon>
        <taxon>ecological metagenomes</taxon>
    </lineage>
</organism>
<name>A0A6J6LBS2_9ZZZZ</name>
<sequence length="105" mass="11848">MLDVVLLRWPEESEHLDDLRSRGVPRLLLVGPESPPPDSIDTLEDWVRLPAADPDVRARVATLEMRASSTVSSPELDADGLLRYRDRWVSLSPVESLLARFWSSV</sequence>
<reference evidence="1" key="1">
    <citation type="submission" date="2020-05" db="EMBL/GenBank/DDBJ databases">
        <authorList>
            <person name="Chiriac C."/>
            <person name="Salcher M."/>
            <person name="Ghai R."/>
            <person name="Kavagutti S V."/>
        </authorList>
    </citation>
    <scope>NUCLEOTIDE SEQUENCE</scope>
</reference>